<dbReference type="EMBL" id="QOQW01000011">
    <property type="protein sequence ID" value="RCK79666.1"/>
    <property type="molecule type" value="Genomic_DNA"/>
</dbReference>
<feature type="region of interest" description="Disordered" evidence="5">
    <location>
        <begin position="161"/>
        <end position="180"/>
    </location>
</feature>
<dbReference type="Proteomes" id="UP000252355">
    <property type="component" value="Unassembled WGS sequence"/>
</dbReference>
<gene>
    <name evidence="8" type="ORF">OZSIB_4138</name>
</gene>
<evidence type="ECO:0000256" key="3">
    <source>
        <dbReference type="ARBA" id="ARBA00023082"/>
    </source>
</evidence>
<evidence type="ECO:0000256" key="5">
    <source>
        <dbReference type="SAM" id="MobiDB-lite"/>
    </source>
</evidence>
<dbReference type="PANTHER" id="PTHR43133:SF51">
    <property type="entry name" value="RNA POLYMERASE SIGMA FACTOR"/>
    <property type="match status" value="1"/>
</dbReference>
<evidence type="ECO:0000313" key="8">
    <source>
        <dbReference type="EMBL" id="RCK79666.1"/>
    </source>
</evidence>
<dbReference type="Gene3D" id="1.10.10.10">
    <property type="entry name" value="Winged helix-like DNA-binding domain superfamily/Winged helix DNA-binding domain"/>
    <property type="match status" value="1"/>
</dbReference>
<comment type="similarity">
    <text evidence="1">Belongs to the sigma-70 factor family. ECF subfamily.</text>
</comment>
<reference evidence="8 9" key="1">
    <citation type="submission" date="2018-05" db="EMBL/GenBank/DDBJ databases">
        <title>A metagenomic window into the 2 km-deep terrestrial subsurface aquifer revealed taxonomically and functionally diverse microbial community comprising novel uncultured bacterial lineages.</title>
        <authorList>
            <person name="Kadnikov V.V."/>
            <person name="Mardanov A.V."/>
            <person name="Beletsky A.V."/>
            <person name="Banks D."/>
            <person name="Pimenov N.V."/>
            <person name="Frank Y.A."/>
            <person name="Karnachuk O.V."/>
            <person name="Ravin N.V."/>
        </authorList>
    </citation>
    <scope>NUCLEOTIDE SEQUENCE [LARGE SCALE GENOMIC DNA]</scope>
    <source>
        <strain evidence="8">BY5</strain>
    </source>
</reference>
<accession>A0A367ZNR1</accession>
<evidence type="ECO:0000259" key="7">
    <source>
        <dbReference type="Pfam" id="PF08281"/>
    </source>
</evidence>
<dbReference type="Pfam" id="PF08281">
    <property type="entry name" value="Sigma70_r4_2"/>
    <property type="match status" value="1"/>
</dbReference>
<feature type="domain" description="RNA polymerase sigma factor 70 region 4 type 2" evidence="7">
    <location>
        <begin position="105"/>
        <end position="156"/>
    </location>
</feature>
<dbReference type="SUPFAM" id="SSF88659">
    <property type="entry name" value="Sigma3 and sigma4 domains of RNA polymerase sigma factors"/>
    <property type="match status" value="1"/>
</dbReference>
<evidence type="ECO:0000256" key="4">
    <source>
        <dbReference type="ARBA" id="ARBA00023163"/>
    </source>
</evidence>
<dbReference type="GO" id="GO:0003677">
    <property type="term" value="F:DNA binding"/>
    <property type="evidence" value="ECO:0007669"/>
    <property type="project" value="InterPro"/>
</dbReference>
<keyword evidence="3" id="KW-0731">Sigma factor</keyword>
<comment type="caution">
    <text evidence="8">The sequence shown here is derived from an EMBL/GenBank/DDBJ whole genome shotgun (WGS) entry which is preliminary data.</text>
</comment>
<evidence type="ECO:0000313" key="9">
    <source>
        <dbReference type="Proteomes" id="UP000252355"/>
    </source>
</evidence>
<dbReference type="InterPro" id="IPR013249">
    <property type="entry name" value="RNA_pol_sigma70_r4_t2"/>
</dbReference>
<sequence>MAGHPDAFAEIIRRYQGKIFSMALFYTRSVAAAEDVVQEIFLATYQSLGRYDPTRSFTNWILQIATHHCCKAVRRPAGARRAPEEAIHPFVDPEETLLARERQDMVISALKSLPDDQKLVIWLFYFFDRSYAQIAEILDIPLHLVKIRLFRGKKALGDILRRQAGPDLPTPGGDSGKPTS</sequence>
<organism evidence="8 9">
    <name type="scientific">Candidatus Ozemobacter sibiricus</name>
    <dbReference type="NCBI Taxonomy" id="2268124"/>
    <lineage>
        <taxon>Bacteria</taxon>
        <taxon>Candidatus Ozemobacteria</taxon>
        <taxon>Candidatus Ozemobacterales</taxon>
        <taxon>Candidatus Ozemobacteraceae</taxon>
        <taxon>Candidatus Ozemobacter</taxon>
    </lineage>
</organism>
<dbReference type="Pfam" id="PF04542">
    <property type="entry name" value="Sigma70_r2"/>
    <property type="match status" value="1"/>
</dbReference>
<name>A0A367ZNR1_9BACT</name>
<protein>
    <submittedName>
        <fullName evidence="8">RNA polymerase sigma factor SigW</fullName>
    </submittedName>
</protein>
<keyword evidence="4" id="KW-0804">Transcription</keyword>
<dbReference type="InterPro" id="IPR007627">
    <property type="entry name" value="RNA_pol_sigma70_r2"/>
</dbReference>
<evidence type="ECO:0000256" key="2">
    <source>
        <dbReference type="ARBA" id="ARBA00023015"/>
    </source>
</evidence>
<dbReference type="InterPro" id="IPR013324">
    <property type="entry name" value="RNA_pol_sigma_r3/r4-like"/>
</dbReference>
<evidence type="ECO:0000259" key="6">
    <source>
        <dbReference type="Pfam" id="PF04542"/>
    </source>
</evidence>
<dbReference type="AlphaFoldDB" id="A0A367ZNR1"/>
<dbReference type="GO" id="GO:0006352">
    <property type="term" value="P:DNA-templated transcription initiation"/>
    <property type="evidence" value="ECO:0007669"/>
    <property type="project" value="InterPro"/>
</dbReference>
<dbReference type="InterPro" id="IPR039425">
    <property type="entry name" value="RNA_pol_sigma-70-like"/>
</dbReference>
<dbReference type="CDD" id="cd06171">
    <property type="entry name" value="Sigma70_r4"/>
    <property type="match status" value="1"/>
</dbReference>
<evidence type="ECO:0000256" key="1">
    <source>
        <dbReference type="ARBA" id="ARBA00010641"/>
    </source>
</evidence>
<proteinExistence type="inferred from homology"/>
<dbReference type="Gene3D" id="1.10.1740.10">
    <property type="match status" value="1"/>
</dbReference>
<dbReference type="InterPro" id="IPR036388">
    <property type="entry name" value="WH-like_DNA-bd_sf"/>
</dbReference>
<dbReference type="NCBIfam" id="TIGR02937">
    <property type="entry name" value="sigma70-ECF"/>
    <property type="match status" value="1"/>
</dbReference>
<dbReference type="GO" id="GO:0016987">
    <property type="term" value="F:sigma factor activity"/>
    <property type="evidence" value="ECO:0007669"/>
    <property type="project" value="UniProtKB-KW"/>
</dbReference>
<keyword evidence="2" id="KW-0805">Transcription regulation</keyword>
<dbReference type="InterPro" id="IPR014284">
    <property type="entry name" value="RNA_pol_sigma-70_dom"/>
</dbReference>
<feature type="domain" description="RNA polymerase sigma-70 region 2" evidence="6">
    <location>
        <begin position="11"/>
        <end position="75"/>
    </location>
</feature>
<dbReference type="PANTHER" id="PTHR43133">
    <property type="entry name" value="RNA POLYMERASE ECF-TYPE SIGMA FACTO"/>
    <property type="match status" value="1"/>
</dbReference>
<dbReference type="SUPFAM" id="SSF88946">
    <property type="entry name" value="Sigma2 domain of RNA polymerase sigma factors"/>
    <property type="match status" value="1"/>
</dbReference>
<dbReference type="InterPro" id="IPR013325">
    <property type="entry name" value="RNA_pol_sigma_r2"/>
</dbReference>